<evidence type="ECO:0000256" key="1">
    <source>
        <dbReference type="ARBA" id="ARBA00007734"/>
    </source>
</evidence>
<dbReference type="PROSITE" id="PS00922">
    <property type="entry name" value="TRANSGLYCOSYLASE"/>
    <property type="match status" value="1"/>
</dbReference>
<dbReference type="GO" id="GO:0000270">
    <property type="term" value="P:peptidoglycan metabolic process"/>
    <property type="evidence" value="ECO:0007669"/>
    <property type="project" value="InterPro"/>
</dbReference>
<dbReference type="AlphaFoldDB" id="A0A1F5X321"/>
<gene>
    <name evidence="4" type="ORF">A3B18_03015</name>
</gene>
<evidence type="ECO:0000313" key="5">
    <source>
        <dbReference type="Proteomes" id="UP000178684"/>
    </source>
</evidence>
<protein>
    <recommendedName>
        <fullName evidence="3">Transglycosylase SLT domain-containing protein</fullName>
    </recommendedName>
</protein>
<dbReference type="GO" id="GO:0008933">
    <property type="term" value="F:peptidoglycan lytic transglycosylase activity"/>
    <property type="evidence" value="ECO:0007669"/>
    <property type="project" value="InterPro"/>
</dbReference>
<evidence type="ECO:0000259" key="3">
    <source>
        <dbReference type="Pfam" id="PF01464"/>
    </source>
</evidence>
<dbReference type="Gene3D" id="1.10.530.10">
    <property type="match status" value="1"/>
</dbReference>
<name>A0A1F5X321_9BACT</name>
<comment type="caution">
    <text evidence="4">The sequence shown here is derived from an EMBL/GenBank/DDBJ whole genome shotgun (WGS) entry which is preliminary data.</text>
</comment>
<proteinExistence type="inferred from homology"/>
<dbReference type="Proteomes" id="UP000178684">
    <property type="component" value="Unassembled WGS sequence"/>
</dbReference>
<dbReference type="InterPro" id="IPR023346">
    <property type="entry name" value="Lysozyme-like_dom_sf"/>
</dbReference>
<keyword evidence="2" id="KW-0732">Signal</keyword>
<sequence>MKAIIFVLALIFLAPAIASSQQFLEETKIIEEVMISEGVEDELSYRGLDKLFPEEEEIDPWRAKERGEEWVQEEFNILLGSDKALAGAMRCFQPKYQELFHQASEESGFPKEKIEAIAFRESFCNPKAKSPTGPRGIMQFAKATARDEGLKIIQAVRIIKIIKKIKQGKKTKKVVAKKKKPGKIIHDDRLKPHLAIPAAGQHLAWLRRFFNGSMEFAVAAYHSGAGAMGEMIHLAKQKMDGREPTLEDLFFRNSRDHNPKLYEAVLKNMKRDKSPKYPFRIEASERFLKTVREGLGVENVPINAVVASAE</sequence>
<reference evidence="4 5" key="1">
    <citation type="journal article" date="2016" name="Nat. Commun.">
        <title>Thousands of microbial genomes shed light on interconnected biogeochemical processes in an aquifer system.</title>
        <authorList>
            <person name="Anantharaman K."/>
            <person name="Brown C.T."/>
            <person name="Hug L.A."/>
            <person name="Sharon I."/>
            <person name="Castelle C.J."/>
            <person name="Probst A.J."/>
            <person name="Thomas B.C."/>
            <person name="Singh A."/>
            <person name="Wilkins M.J."/>
            <person name="Karaoz U."/>
            <person name="Brodie E.L."/>
            <person name="Williams K.H."/>
            <person name="Hubbard S.S."/>
            <person name="Banfield J.F."/>
        </authorList>
    </citation>
    <scope>NUCLEOTIDE SEQUENCE [LARGE SCALE GENOMIC DNA]</scope>
</reference>
<dbReference type="InterPro" id="IPR008258">
    <property type="entry name" value="Transglycosylase_SLT_dom_1"/>
</dbReference>
<dbReference type="PANTHER" id="PTHR37423:SF2">
    <property type="entry name" value="MEMBRANE-BOUND LYTIC MUREIN TRANSGLYCOSYLASE C"/>
    <property type="match status" value="1"/>
</dbReference>
<dbReference type="Pfam" id="PF01464">
    <property type="entry name" value="SLT"/>
    <property type="match status" value="2"/>
</dbReference>
<evidence type="ECO:0000256" key="2">
    <source>
        <dbReference type="SAM" id="SignalP"/>
    </source>
</evidence>
<dbReference type="InterPro" id="IPR000189">
    <property type="entry name" value="Transglyc_AS"/>
</dbReference>
<feature type="domain" description="Transglycosylase SLT" evidence="3">
    <location>
        <begin position="99"/>
        <end position="154"/>
    </location>
</feature>
<dbReference type="PANTHER" id="PTHR37423">
    <property type="entry name" value="SOLUBLE LYTIC MUREIN TRANSGLYCOSYLASE-RELATED"/>
    <property type="match status" value="1"/>
</dbReference>
<dbReference type="EMBL" id="MFIE01000023">
    <property type="protein sequence ID" value="OGF82287.1"/>
    <property type="molecule type" value="Genomic_DNA"/>
</dbReference>
<dbReference type="GO" id="GO:0016020">
    <property type="term" value="C:membrane"/>
    <property type="evidence" value="ECO:0007669"/>
    <property type="project" value="InterPro"/>
</dbReference>
<feature type="chain" id="PRO_5009522261" description="Transglycosylase SLT domain-containing protein" evidence="2">
    <location>
        <begin position="19"/>
        <end position="310"/>
    </location>
</feature>
<evidence type="ECO:0000313" key="4">
    <source>
        <dbReference type="EMBL" id="OGF82287.1"/>
    </source>
</evidence>
<dbReference type="SUPFAM" id="SSF53955">
    <property type="entry name" value="Lysozyme-like"/>
    <property type="match status" value="1"/>
</dbReference>
<feature type="signal peptide" evidence="2">
    <location>
        <begin position="1"/>
        <end position="18"/>
    </location>
</feature>
<comment type="similarity">
    <text evidence="1">Belongs to the transglycosylase Slt family.</text>
</comment>
<accession>A0A1F5X321</accession>
<organism evidence="4 5">
    <name type="scientific">Candidatus Giovannonibacteria bacterium RIFCSPLOWO2_01_FULL_46_13</name>
    <dbReference type="NCBI Taxonomy" id="1798352"/>
    <lineage>
        <taxon>Bacteria</taxon>
        <taxon>Candidatus Giovannoniibacteriota</taxon>
    </lineage>
</organism>
<feature type="domain" description="Transglycosylase SLT" evidence="3">
    <location>
        <begin position="178"/>
        <end position="238"/>
    </location>
</feature>